<dbReference type="Pfam" id="PF07715">
    <property type="entry name" value="Plug"/>
    <property type="match status" value="1"/>
</dbReference>
<keyword evidence="9 10" id="KW-0998">Cell outer membrane</keyword>
<dbReference type="SUPFAM" id="SSF56935">
    <property type="entry name" value="Porins"/>
    <property type="match status" value="1"/>
</dbReference>
<dbReference type="InterPro" id="IPR000531">
    <property type="entry name" value="Beta-barrel_TonB"/>
</dbReference>
<comment type="caution">
    <text evidence="16">The sequence shown here is derived from an EMBL/GenBank/DDBJ whole genome shotgun (WGS) entry which is preliminary data.</text>
</comment>
<protein>
    <submittedName>
        <fullName evidence="16">TonB-dependent receptor</fullName>
    </submittedName>
</protein>
<feature type="region of interest" description="Disordered" evidence="12">
    <location>
        <begin position="375"/>
        <end position="394"/>
    </location>
</feature>
<dbReference type="GO" id="GO:0009279">
    <property type="term" value="C:cell outer membrane"/>
    <property type="evidence" value="ECO:0007669"/>
    <property type="project" value="UniProtKB-SubCell"/>
</dbReference>
<evidence type="ECO:0000313" key="17">
    <source>
        <dbReference type="Proteomes" id="UP000664795"/>
    </source>
</evidence>
<dbReference type="Gene3D" id="2.170.130.10">
    <property type="entry name" value="TonB-dependent receptor, plug domain"/>
    <property type="match status" value="1"/>
</dbReference>
<evidence type="ECO:0000256" key="13">
    <source>
        <dbReference type="SAM" id="SignalP"/>
    </source>
</evidence>
<name>A0A939G2E7_9BACT</name>
<evidence type="ECO:0000313" key="16">
    <source>
        <dbReference type="EMBL" id="MBO0930814.1"/>
    </source>
</evidence>
<evidence type="ECO:0000256" key="3">
    <source>
        <dbReference type="ARBA" id="ARBA00022452"/>
    </source>
</evidence>
<feature type="compositionally biased region" description="Polar residues" evidence="12">
    <location>
        <begin position="375"/>
        <end position="388"/>
    </location>
</feature>
<keyword evidence="2 10" id="KW-0813">Transport</keyword>
<dbReference type="InterPro" id="IPR012910">
    <property type="entry name" value="Plug_dom"/>
</dbReference>
<dbReference type="InterPro" id="IPR010917">
    <property type="entry name" value="TonB_rcpt_CS"/>
</dbReference>
<evidence type="ECO:0000256" key="7">
    <source>
        <dbReference type="ARBA" id="ARBA00023136"/>
    </source>
</evidence>
<keyword evidence="3 10" id="KW-1134">Transmembrane beta strand</keyword>
<dbReference type="AlphaFoldDB" id="A0A939G2E7"/>
<dbReference type="PROSITE" id="PS52016">
    <property type="entry name" value="TONB_DEPENDENT_REC_3"/>
    <property type="match status" value="1"/>
</dbReference>
<evidence type="ECO:0000256" key="10">
    <source>
        <dbReference type="PROSITE-ProRule" id="PRU01360"/>
    </source>
</evidence>
<dbReference type="PANTHER" id="PTHR30069">
    <property type="entry name" value="TONB-DEPENDENT OUTER MEMBRANE RECEPTOR"/>
    <property type="match status" value="1"/>
</dbReference>
<evidence type="ECO:0000256" key="8">
    <source>
        <dbReference type="ARBA" id="ARBA00023170"/>
    </source>
</evidence>
<comment type="similarity">
    <text evidence="10 11">Belongs to the TonB-dependent receptor family.</text>
</comment>
<comment type="subcellular location">
    <subcellularLocation>
        <location evidence="1 10">Cell outer membrane</location>
        <topology evidence="1 10">Multi-pass membrane protein</topology>
    </subcellularLocation>
</comment>
<keyword evidence="8 16" id="KW-0675">Receptor</keyword>
<dbReference type="InterPro" id="IPR036942">
    <property type="entry name" value="Beta-barrel_TonB_sf"/>
</dbReference>
<dbReference type="PROSITE" id="PS01156">
    <property type="entry name" value="TONB_DEPENDENT_REC_2"/>
    <property type="match status" value="1"/>
</dbReference>
<evidence type="ECO:0000259" key="14">
    <source>
        <dbReference type="Pfam" id="PF00593"/>
    </source>
</evidence>
<keyword evidence="17" id="KW-1185">Reference proteome</keyword>
<evidence type="ECO:0000256" key="6">
    <source>
        <dbReference type="ARBA" id="ARBA00023077"/>
    </source>
</evidence>
<accession>A0A939G2E7</accession>
<dbReference type="EMBL" id="JAFMYU010000004">
    <property type="protein sequence ID" value="MBO0930814.1"/>
    <property type="molecule type" value="Genomic_DNA"/>
</dbReference>
<feature type="domain" description="TonB-dependent receptor-like beta-barrel" evidence="14">
    <location>
        <begin position="291"/>
        <end position="719"/>
    </location>
</feature>
<dbReference type="SUPFAM" id="SSF49464">
    <property type="entry name" value="Carboxypeptidase regulatory domain-like"/>
    <property type="match status" value="1"/>
</dbReference>
<dbReference type="GO" id="GO:0044718">
    <property type="term" value="P:siderophore transmembrane transport"/>
    <property type="evidence" value="ECO:0007669"/>
    <property type="project" value="TreeGrafter"/>
</dbReference>
<dbReference type="Pfam" id="PF00593">
    <property type="entry name" value="TonB_dep_Rec_b-barrel"/>
    <property type="match status" value="1"/>
</dbReference>
<evidence type="ECO:0000256" key="1">
    <source>
        <dbReference type="ARBA" id="ARBA00004571"/>
    </source>
</evidence>
<proteinExistence type="inferred from homology"/>
<evidence type="ECO:0000256" key="9">
    <source>
        <dbReference type="ARBA" id="ARBA00023237"/>
    </source>
</evidence>
<dbReference type="GO" id="GO:0015344">
    <property type="term" value="F:siderophore uptake transmembrane transporter activity"/>
    <property type="evidence" value="ECO:0007669"/>
    <property type="project" value="TreeGrafter"/>
</dbReference>
<keyword evidence="5 13" id="KW-0732">Signal</keyword>
<evidence type="ECO:0000256" key="5">
    <source>
        <dbReference type="ARBA" id="ARBA00022729"/>
    </source>
</evidence>
<dbReference type="InterPro" id="IPR008969">
    <property type="entry name" value="CarboxyPept-like_regulatory"/>
</dbReference>
<sequence length="746" mass="82242">MRLLCCLLFCWLTASVSGQSISGTVRDQQTQQPLSGANIRLQSSALGTTTDINGHFEFRNPSKTTISLIISSVGYCTTDVLVTAQSSELDVVLRPAVVQLNEQTITTTQRAETPDFVRPEFTSVLTKKDIRQRASRTIPEALFGMTGVFLQKTNHGGGSPFVRGLTGQQTLLLVDGIRLNNATFRAGPNQYLTTIDAQSLDQIEVVRSTGSVAYGSDAIGGVVNVLTTSPQFSQKAGFTGRLYGKAMTRDMEYAGRAELGYQSRVVAVLGGFAYRNFGDLIAGTGLGRQTPTGYNQVSGDVKARVQVSNRYVATFAYQDVRQDSVPLYHRVKLENFRFYQFDPQRRQLAYTRLEGFYGMRWLESVQVTGSWQRQIEGRQSQRNGNPTVVSERDGTASTGLTLIARSAPTTYWTIQTGLDYYHDRVGSTRREVNTVTNVVVNRRGLYPDQATMSSLAVYSLHTLTFNKLTLTGGARYNGYTITIPEQTVGEATINPSALVGNAGFSYAVLPAVRLVGSVQSAFRAPNIDDMGTLGIVDFRYETPNSNLKPERSITIEAGIKVRTGRISASLLGYHNRLTDFITRVRVGRDSIQGYPVYLKQNSSESFIQGIEAEAEIEVVRKWLVYGSLTYTYGQNITANEPFRRIPPLNGRVGISYQPATSIWARAELLYARAQARLAQGDKDDNRIQKGGTPAWQIINISAGYRFQQQMTLSAELHNLTNEAYRTHGSGVDGVGRSAWLAVLLSF</sequence>
<reference evidence="16 17" key="1">
    <citation type="submission" date="2021-03" db="EMBL/GenBank/DDBJ databases">
        <title>Fibrella sp. HMF5036 genome sequencing and assembly.</title>
        <authorList>
            <person name="Kang H."/>
            <person name="Kim H."/>
            <person name="Bae S."/>
            <person name="Joh K."/>
        </authorList>
    </citation>
    <scope>NUCLEOTIDE SEQUENCE [LARGE SCALE GENOMIC DNA]</scope>
    <source>
        <strain evidence="16 17">HMF5036</strain>
    </source>
</reference>
<evidence type="ECO:0000259" key="15">
    <source>
        <dbReference type="Pfam" id="PF07715"/>
    </source>
</evidence>
<dbReference type="PANTHER" id="PTHR30069:SF29">
    <property type="entry name" value="HEMOGLOBIN AND HEMOGLOBIN-HAPTOGLOBIN-BINDING PROTEIN 1-RELATED"/>
    <property type="match status" value="1"/>
</dbReference>
<feature type="chain" id="PRO_5037636101" evidence="13">
    <location>
        <begin position="23"/>
        <end position="746"/>
    </location>
</feature>
<dbReference type="Gene3D" id="2.40.170.20">
    <property type="entry name" value="TonB-dependent receptor, beta-barrel domain"/>
    <property type="match status" value="1"/>
</dbReference>
<dbReference type="RefSeq" id="WP_207334764.1">
    <property type="nucleotide sequence ID" value="NZ_JAFMYU010000004.1"/>
</dbReference>
<keyword evidence="7 10" id="KW-0472">Membrane</keyword>
<evidence type="ECO:0000256" key="12">
    <source>
        <dbReference type="SAM" id="MobiDB-lite"/>
    </source>
</evidence>
<gene>
    <name evidence="16" type="ORF">J2I48_07425</name>
</gene>
<evidence type="ECO:0000256" key="11">
    <source>
        <dbReference type="RuleBase" id="RU003357"/>
    </source>
</evidence>
<dbReference type="CDD" id="cd01347">
    <property type="entry name" value="ligand_gated_channel"/>
    <property type="match status" value="1"/>
</dbReference>
<dbReference type="Gene3D" id="2.60.40.1120">
    <property type="entry name" value="Carboxypeptidase-like, regulatory domain"/>
    <property type="match status" value="1"/>
</dbReference>
<evidence type="ECO:0000256" key="2">
    <source>
        <dbReference type="ARBA" id="ARBA00022448"/>
    </source>
</evidence>
<feature type="domain" description="TonB-dependent receptor plug" evidence="15">
    <location>
        <begin position="122"/>
        <end position="222"/>
    </location>
</feature>
<dbReference type="InterPro" id="IPR037066">
    <property type="entry name" value="Plug_dom_sf"/>
</dbReference>
<feature type="signal peptide" evidence="13">
    <location>
        <begin position="1"/>
        <end position="22"/>
    </location>
</feature>
<keyword evidence="6 11" id="KW-0798">TonB box</keyword>
<evidence type="ECO:0000256" key="4">
    <source>
        <dbReference type="ARBA" id="ARBA00022692"/>
    </source>
</evidence>
<dbReference type="Proteomes" id="UP000664795">
    <property type="component" value="Unassembled WGS sequence"/>
</dbReference>
<dbReference type="Pfam" id="PF13715">
    <property type="entry name" value="CarbopepD_reg_2"/>
    <property type="match status" value="1"/>
</dbReference>
<dbReference type="InterPro" id="IPR039426">
    <property type="entry name" value="TonB-dep_rcpt-like"/>
</dbReference>
<keyword evidence="4 10" id="KW-0812">Transmembrane</keyword>
<organism evidence="16 17">
    <name type="scientific">Fibrella aquatilis</name>
    <dbReference type="NCBI Taxonomy" id="2817059"/>
    <lineage>
        <taxon>Bacteria</taxon>
        <taxon>Pseudomonadati</taxon>
        <taxon>Bacteroidota</taxon>
        <taxon>Cytophagia</taxon>
        <taxon>Cytophagales</taxon>
        <taxon>Spirosomataceae</taxon>
        <taxon>Fibrella</taxon>
    </lineage>
</organism>